<protein>
    <submittedName>
        <fullName evidence="2">Phosphatase PAP2 family protein</fullName>
    </submittedName>
</protein>
<keyword evidence="1" id="KW-0472">Membrane</keyword>
<feature type="transmembrane region" description="Helical" evidence="1">
    <location>
        <begin position="177"/>
        <end position="196"/>
    </location>
</feature>
<sequence length="226" mass="25872">MKGSKKYILPIGCMALFLLTGALYPIFNTDSRGVYSLVTGFDKMIPFTKEFIVPYISWYPFIFLSLLYFYIKDSEIYYKEIISIILGMLISYGIYFIFQTAVSRPELSGNDIFTKLVALIYANDKPFNCFPSLHVLETYLIMKGIKTSSCKNKLNSFIINSVGILIIISTQLIKQHVILDLIFAIILGEIIFNFIYKLDLSKAAFTIKAFVLSLFANKKPENYLNK</sequence>
<keyword evidence="3" id="KW-1185">Reference proteome</keyword>
<keyword evidence="1" id="KW-0812">Transmembrane</keyword>
<gene>
    <name evidence="2" type="ORF">JK636_16680</name>
</gene>
<reference evidence="2 3" key="1">
    <citation type="submission" date="2021-01" db="EMBL/GenBank/DDBJ databases">
        <title>Genome public.</title>
        <authorList>
            <person name="Liu C."/>
            <person name="Sun Q."/>
        </authorList>
    </citation>
    <scope>NUCLEOTIDE SEQUENCE [LARGE SCALE GENOMIC DNA]</scope>
    <source>
        <strain evidence="2 3">YIM B02515</strain>
    </source>
</reference>
<evidence type="ECO:0000313" key="2">
    <source>
        <dbReference type="EMBL" id="MBL4937365.1"/>
    </source>
</evidence>
<feature type="transmembrane region" description="Helical" evidence="1">
    <location>
        <begin position="51"/>
        <end position="69"/>
    </location>
</feature>
<dbReference type="EMBL" id="JAESWC010000014">
    <property type="protein sequence ID" value="MBL4937365.1"/>
    <property type="molecule type" value="Genomic_DNA"/>
</dbReference>
<comment type="caution">
    <text evidence="2">The sequence shown here is derived from an EMBL/GenBank/DDBJ whole genome shotgun (WGS) entry which is preliminary data.</text>
</comment>
<evidence type="ECO:0000256" key="1">
    <source>
        <dbReference type="SAM" id="Phobius"/>
    </source>
</evidence>
<feature type="transmembrane region" description="Helical" evidence="1">
    <location>
        <begin position="7"/>
        <end position="27"/>
    </location>
</feature>
<evidence type="ECO:0000313" key="3">
    <source>
        <dbReference type="Proteomes" id="UP000632377"/>
    </source>
</evidence>
<accession>A0ABS1TDC7</accession>
<keyword evidence="1" id="KW-1133">Transmembrane helix</keyword>
<feature type="transmembrane region" description="Helical" evidence="1">
    <location>
        <begin position="154"/>
        <end position="170"/>
    </location>
</feature>
<proteinExistence type="predicted"/>
<dbReference type="Proteomes" id="UP000632377">
    <property type="component" value="Unassembled WGS sequence"/>
</dbReference>
<name>A0ABS1TDC7_9CLOT</name>
<dbReference type="RefSeq" id="WP_202750119.1">
    <property type="nucleotide sequence ID" value="NZ_JAESWC010000014.1"/>
</dbReference>
<feature type="transmembrane region" description="Helical" evidence="1">
    <location>
        <begin position="81"/>
        <end position="98"/>
    </location>
</feature>
<organism evidence="2 3">
    <name type="scientific">Clostridium rhizosphaerae</name>
    <dbReference type="NCBI Taxonomy" id="2803861"/>
    <lineage>
        <taxon>Bacteria</taxon>
        <taxon>Bacillati</taxon>
        <taxon>Bacillota</taxon>
        <taxon>Clostridia</taxon>
        <taxon>Eubacteriales</taxon>
        <taxon>Clostridiaceae</taxon>
        <taxon>Clostridium</taxon>
    </lineage>
</organism>